<evidence type="ECO:0000313" key="4">
    <source>
        <dbReference type="Proteomes" id="UP001237448"/>
    </source>
</evidence>
<dbReference type="EC" id="6.3.5.5" evidence="3"/>
<keyword evidence="4" id="KW-1185">Reference proteome</keyword>
<reference evidence="3 4" key="1">
    <citation type="submission" date="2023-07" db="EMBL/GenBank/DDBJ databases">
        <title>Genomic Encyclopedia of Type Strains, Phase IV (KMG-IV): sequencing the most valuable type-strain genomes for metagenomic binning, comparative biology and taxonomic classification.</title>
        <authorList>
            <person name="Goeker M."/>
        </authorList>
    </citation>
    <scope>NUCLEOTIDE SEQUENCE [LARGE SCALE GENOMIC DNA]</scope>
    <source>
        <strain evidence="3 4">DSM 5896</strain>
    </source>
</reference>
<dbReference type="InterPro" id="IPR011761">
    <property type="entry name" value="ATP-grasp"/>
</dbReference>
<accession>A0ABU0FIW5</accession>
<evidence type="ECO:0000259" key="2">
    <source>
        <dbReference type="PROSITE" id="PS50975"/>
    </source>
</evidence>
<dbReference type="GO" id="GO:0004088">
    <property type="term" value="F:carbamoyl-phosphate synthase (glutamine-hydrolyzing) activity"/>
    <property type="evidence" value="ECO:0007669"/>
    <property type="project" value="UniProtKB-EC"/>
</dbReference>
<dbReference type="RefSeq" id="WP_307431855.1">
    <property type="nucleotide sequence ID" value="NZ_JAUSVK010000001.1"/>
</dbReference>
<dbReference type="SUPFAM" id="SSF56059">
    <property type="entry name" value="Glutathione synthetase ATP-binding domain-like"/>
    <property type="match status" value="1"/>
</dbReference>
<proteinExistence type="predicted"/>
<organism evidence="3 4">
    <name type="scientific">Labrys monachus</name>
    <dbReference type="NCBI Taxonomy" id="217067"/>
    <lineage>
        <taxon>Bacteria</taxon>
        <taxon>Pseudomonadati</taxon>
        <taxon>Pseudomonadota</taxon>
        <taxon>Alphaproteobacteria</taxon>
        <taxon>Hyphomicrobiales</taxon>
        <taxon>Xanthobacteraceae</taxon>
        <taxon>Labrys</taxon>
    </lineage>
</organism>
<keyword evidence="1" id="KW-0067">ATP-binding</keyword>
<dbReference type="Proteomes" id="UP001237448">
    <property type="component" value="Unassembled WGS sequence"/>
</dbReference>
<keyword evidence="3" id="KW-0436">Ligase</keyword>
<evidence type="ECO:0000256" key="1">
    <source>
        <dbReference type="PROSITE-ProRule" id="PRU00409"/>
    </source>
</evidence>
<dbReference type="EMBL" id="JAUSVK010000001">
    <property type="protein sequence ID" value="MDQ0394555.1"/>
    <property type="molecule type" value="Genomic_DNA"/>
</dbReference>
<keyword evidence="1" id="KW-0547">Nucleotide-binding</keyword>
<dbReference type="Gene3D" id="3.30.470.20">
    <property type="entry name" value="ATP-grasp fold, B domain"/>
    <property type="match status" value="1"/>
</dbReference>
<dbReference type="PROSITE" id="PS50975">
    <property type="entry name" value="ATP_GRASP"/>
    <property type="match status" value="1"/>
</dbReference>
<sequence length="360" mass="39460">MPKFPAIAVSGLHRGDNPQPGSAVIRSIRRIYPGARIVGLSYDPLESGLFSMDMDNVDVAFSLPFPAAGEGALIDRIDEIRQIQRLDMIIPCLDAEIPNYFKLAKEFWRRRIKVTLPTKQSFERRSKENLSRLASEAGVGAPRTIVAPSLSAAYSAGAEIGYPLFLKGRFYDARRVSSPAEVAFAFHQLTEVWGGPVLVQEIIDGEEYDVAGFGNGQGDIVGSCSIRKMLLTKAGKAFSGIVVSDPQLNDTVKRIIAALRWNGPFELEFIKGRRGYSLIEMNPRFPAWIDFPSQLGCNLPAALVERAASLPETPLQTCSAGRMFVRHCVDLVGDITDLAELSVTGTLMRDQALDRSEAAE</sequence>
<feature type="domain" description="ATP-grasp" evidence="2">
    <location>
        <begin position="131"/>
        <end position="308"/>
    </location>
</feature>
<dbReference type="Gene3D" id="3.40.50.20">
    <property type="match status" value="1"/>
</dbReference>
<comment type="caution">
    <text evidence="3">The sequence shown here is derived from an EMBL/GenBank/DDBJ whole genome shotgun (WGS) entry which is preliminary data.</text>
</comment>
<name>A0ABU0FIW5_9HYPH</name>
<gene>
    <name evidence="3" type="ORF">J3R73_004347</name>
</gene>
<evidence type="ECO:0000313" key="3">
    <source>
        <dbReference type="EMBL" id="MDQ0394555.1"/>
    </source>
</evidence>
<protein>
    <submittedName>
        <fullName evidence="3">Carbamoyl-phosphate synthase large subunit</fullName>
        <ecNumber evidence="3">6.3.5.5</ecNumber>
    </submittedName>
</protein>